<dbReference type="STRING" id="946122.A0A0C2SKF4"/>
<accession>A0A0C2SKF4</accession>
<name>A0A0C2SKF4_AMAMK</name>
<evidence type="ECO:0000313" key="2">
    <source>
        <dbReference type="Proteomes" id="UP000054549"/>
    </source>
</evidence>
<dbReference type="EMBL" id="KN818764">
    <property type="protein sequence ID" value="KIL54404.1"/>
    <property type="molecule type" value="Genomic_DNA"/>
</dbReference>
<dbReference type="HOGENOM" id="CLU_2312670_0_0_1"/>
<dbReference type="InParanoid" id="A0A0C2SKF4"/>
<gene>
    <name evidence="1" type="ORF">M378DRAFT_1056508</name>
</gene>
<reference evidence="1 2" key="1">
    <citation type="submission" date="2014-04" db="EMBL/GenBank/DDBJ databases">
        <title>Evolutionary Origins and Diversification of the Mycorrhizal Mutualists.</title>
        <authorList>
            <consortium name="DOE Joint Genome Institute"/>
            <consortium name="Mycorrhizal Genomics Consortium"/>
            <person name="Kohler A."/>
            <person name="Kuo A."/>
            <person name="Nagy L.G."/>
            <person name="Floudas D."/>
            <person name="Copeland A."/>
            <person name="Barry K.W."/>
            <person name="Cichocki N."/>
            <person name="Veneault-Fourrey C."/>
            <person name="LaButti K."/>
            <person name="Lindquist E.A."/>
            <person name="Lipzen A."/>
            <person name="Lundell T."/>
            <person name="Morin E."/>
            <person name="Murat C."/>
            <person name="Riley R."/>
            <person name="Ohm R."/>
            <person name="Sun H."/>
            <person name="Tunlid A."/>
            <person name="Henrissat B."/>
            <person name="Grigoriev I.V."/>
            <person name="Hibbett D.S."/>
            <person name="Martin F."/>
        </authorList>
    </citation>
    <scope>NUCLEOTIDE SEQUENCE [LARGE SCALE GENOMIC DNA]</scope>
    <source>
        <strain evidence="1 2">Koide BX008</strain>
    </source>
</reference>
<proteinExistence type="predicted"/>
<sequence>MRAVGECEAEHLMVQDYEYLCNVYGSMFNVFMSQLYYAMDQLPSLKPSDLEAVIHILDHATDSGLLDKSTLGFEARFDDIRGHAIEVSAGWYDTKIETIV</sequence>
<protein>
    <submittedName>
        <fullName evidence="1">Uncharacterized protein</fullName>
    </submittedName>
</protein>
<dbReference type="Proteomes" id="UP000054549">
    <property type="component" value="Unassembled WGS sequence"/>
</dbReference>
<evidence type="ECO:0000313" key="1">
    <source>
        <dbReference type="EMBL" id="KIL54404.1"/>
    </source>
</evidence>
<keyword evidence="2" id="KW-1185">Reference proteome</keyword>
<dbReference type="OrthoDB" id="2015333at2759"/>
<organism evidence="1 2">
    <name type="scientific">Amanita muscaria (strain Koide BX008)</name>
    <dbReference type="NCBI Taxonomy" id="946122"/>
    <lineage>
        <taxon>Eukaryota</taxon>
        <taxon>Fungi</taxon>
        <taxon>Dikarya</taxon>
        <taxon>Basidiomycota</taxon>
        <taxon>Agaricomycotina</taxon>
        <taxon>Agaricomycetes</taxon>
        <taxon>Agaricomycetidae</taxon>
        <taxon>Agaricales</taxon>
        <taxon>Pluteineae</taxon>
        <taxon>Amanitaceae</taxon>
        <taxon>Amanita</taxon>
    </lineage>
</organism>
<dbReference type="AlphaFoldDB" id="A0A0C2SKF4"/>
<feature type="non-terminal residue" evidence="1">
    <location>
        <position position="100"/>
    </location>
</feature>